<name>A0AAD3RYT9_NEPGR</name>
<proteinExistence type="predicted"/>
<sequence length="74" mass="8181">MQMSSFLIQLSESGCRSPLMQLKPSPWPAHHWVVQFAGKQPISDTGQQVDPQESLSTKLDLPVTGKKTCTSLKN</sequence>
<keyword evidence="2" id="KW-1185">Reference proteome</keyword>
<reference evidence="1" key="1">
    <citation type="submission" date="2023-05" db="EMBL/GenBank/DDBJ databases">
        <title>Nepenthes gracilis genome sequencing.</title>
        <authorList>
            <person name="Fukushima K."/>
        </authorList>
    </citation>
    <scope>NUCLEOTIDE SEQUENCE</scope>
    <source>
        <strain evidence="1">SING2019-196</strain>
    </source>
</reference>
<dbReference type="EMBL" id="BSYO01000002">
    <property type="protein sequence ID" value="GMH01240.1"/>
    <property type="molecule type" value="Genomic_DNA"/>
</dbReference>
<gene>
    <name evidence="1" type="ORF">Nepgr_003079</name>
</gene>
<dbReference type="Proteomes" id="UP001279734">
    <property type="component" value="Unassembled WGS sequence"/>
</dbReference>
<comment type="caution">
    <text evidence="1">The sequence shown here is derived from an EMBL/GenBank/DDBJ whole genome shotgun (WGS) entry which is preliminary data.</text>
</comment>
<accession>A0AAD3RYT9</accession>
<dbReference type="AlphaFoldDB" id="A0AAD3RYT9"/>
<evidence type="ECO:0000313" key="2">
    <source>
        <dbReference type="Proteomes" id="UP001279734"/>
    </source>
</evidence>
<protein>
    <submittedName>
        <fullName evidence="1">Uncharacterized protein</fullName>
    </submittedName>
</protein>
<organism evidence="1 2">
    <name type="scientific">Nepenthes gracilis</name>
    <name type="common">Slender pitcher plant</name>
    <dbReference type="NCBI Taxonomy" id="150966"/>
    <lineage>
        <taxon>Eukaryota</taxon>
        <taxon>Viridiplantae</taxon>
        <taxon>Streptophyta</taxon>
        <taxon>Embryophyta</taxon>
        <taxon>Tracheophyta</taxon>
        <taxon>Spermatophyta</taxon>
        <taxon>Magnoliopsida</taxon>
        <taxon>eudicotyledons</taxon>
        <taxon>Gunneridae</taxon>
        <taxon>Pentapetalae</taxon>
        <taxon>Caryophyllales</taxon>
        <taxon>Nepenthaceae</taxon>
        <taxon>Nepenthes</taxon>
    </lineage>
</organism>
<evidence type="ECO:0000313" key="1">
    <source>
        <dbReference type="EMBL" id="GMH01240.1"/>
    </source>
</evidence>